<feature type="non-terminal residue" evidence="2">
    <location>
        <position position="368"/>
    </location>
</feature>
<protein>
    <recommendedName>
        <fullName evidence="3">Large polyvalent protein associated domain-containing protein</fullName>
    </recommendedName>
</protein>
<evidence type="ECO:0000313" key="2">
    <source>
        <dbReference type="EMBL" id="KKK64561.1"/>
    </source>
</evidence>
<dbReference type="EMBL" id="LAZR01060969">
    <property type="protein sequence ID" value="KKK64561.1"/>
    <property type="molecule type" value="Genomic_DNA"/>
</dbReference>
<feature type="region of interest" description="Disordered" evidence="1">
    <location>
        <begin position="346"/>
        <end position="368"/>
    </location>
</feature>
<dbReference type="AlphaFoldDB" id="A0A0F8ZX89"/>
<proteinExistence type="predicted"/>
<gene>
    <name evidence="2" type="ORF">LCGC14_2982950</name>
</gene>
<reference evidence="2" key="1">
    <citation type="journal article" date="2015" name="Nature">
        <title>Complex archaea that bridge the gap between prokaryotes and eukaryotes.</title>
        <authorList>
            <person name="Spang A."/>
            <person name="Saw J.H."/>
            <person name="Jorgensen S.L."/>
            <person name="Zaremba-Niedzwiedzka K."/>
            <person name="Martijn J."/>
            <person name="Lind A.E."/>
            <person name="van Eijk R."/>
            <person name="Schleper C."/>
            <person name="Guy L."/>
            <person name="Ettema T.J."/>
        </authorList>
    </citation>
    <scope>NUCLEOTIDE SEQUENCE</scope>
</reference>
<organism evidence="2">
    <name type="scientific">marine sediment metagenome</name>
    <dbReference type="NCBI Taxonomy" id="412755"/>
    <lineage>
        <taxon>unclassified sequences</taxon>
        <taxon>metagenomes</taxon>
        <taxon>ecological metagenomes</taxon>
    </lineage>
</organism>
<feature type="compositionally biased region" description="Basic and acidic residues" evidence="1">
    <location>
        <begin position="347"/>
        <end position="368"/>
    </location>
</feature>
<evidence type="ECO:0008006" key="3">
    <source>
        <dbReference type="Google" id="ProtNLM"/>
    </source>
</evidence>
<sequence>FVVPFTRTPLNIAKFTLQRTPFAPVLPSVRKELMAGGVRAELAKARLVTGSMMMASIGMLAYGGIVTGGGPTDPGLRRTLMLTGWQPYSVKVPGGWMEYARLEPLGSIFGMAADFVEISSDLGREEQDSLAVAVVGSLYKNLGSKTFLRGISDVVDAIADPDRELLRALQGALTSSVPFSSLIRQTGQVVNPEVLEARKLLDGVRSLVPGFGPPAKRDIFGEKIRARIGLGDNVLGRMVGMFFPFDYSGETDDPVAKELVKIGYKSTPLSLRRDGVELSYPQLNRLAELSGKGLRKELAKMFLNPGYQRSGDIIREGMVQNLVANARKAAWFQLLSEDDDLAAERGGVLEEKFGQEGRTPEDTKKLQD</sequence>
<feature type="non-terminal residue" evidence="2">
    <location>
        <position position="1"/>
    </location>
</feature>
<accession>A0A0F8ZX89</accession>
<evidence type="ECO:0000256" key="1">
    <source>
        <dbReference type="SAM" id="MobiDB-lite"/>
    </source>
</evidence>
<comment type="caution">
    <text evidence="2">The sequence shown here is derived from an EMBL/GenBank/DDBJ whole genome shotgun (WGS) entry which is preliminary data.</text>
</comment>
<name>A0A0F8ZX89_9ZZZZ</name>